<reference evidence="1 2" key="1">
    <citation type="submission" date="2018-08" db="EMBL/GenBank/DDBJ databases">
        <title>Genomic Encyclopedia of Archaeal and Bacterial Type Strains, Phase II (KMG-II): from individual species to whole genera.</title>
        <authorList>
            <person name="Goeker M."/>
        </authorList>
    </citation>
    <scope>NUCLEOTIDE SEQUENCE [LARGE SCALE GENOMIC DNA]</scope>
    <source>
        <strain evidence="1 2">DSM 582</strain>
    </source>
</reference>
<organism evidence="1 2">
    <name type="scientific">Paracoccus versutus</name>
    <name type="common">Thiobacillus versutus</name>
    <dbReference type="NCBI Taxonomy" id="34007"/>
    <lineage>
        <taxon>Bacteria</taxon>
        <taxon>Pseudomonadati</taxon>
        <taxon>Pseudomonadota</taxon>
        <taxon>Alphaproteobacteria</taxon>
        <taxon>Rhodobacterales</taxon>
        <taxon>Paracoccaceae</taxon>
        <taxon>Paracoccus</taxon>
    </lineage>
</organism>
<evidence type="ECO:0000313" key="1">
    <source>
        <dbReference type="EMBL" id="REG26874.1"/>
    </source>
</evidence>
<dbReference type="InterPro" id="IPR027417">
    <property type="entry name" value="P-loop_NTPase"/>
</dbReference>
<dbReference type="EMBL" id="QUMX01000086">
    <property type="protein sequence ID" value="REG26874.1"/>
    <property type="molecule type" value="Genomic_DNA"/>
</dbReference>
<name>A0AAQ0HBL2_PARVE</name>
<proteinExistence type="predicted"/>
<dbReference type="Proteomes" id="UP000256794">
    <property type="component" value="Unassembled WGS sequence"/>
</dbReference>
<gene>
    <name evidence="1" type="ORF">ATH84_10863</name>
</gene>
<dbReference type="SUPFAM" id="SSF52540">
    <property type="entry name" value="P-loop containing nucleoside triphosphate hydrolases"/>
    <property type="match status" value="1"/>
</dbReference>
<comment type="caution">
    <text evidence="1">The sequence shown here is derived from an EMBL/GenBank/DDBJ whole genome shotgun (WGS) entry which is preliminary data.</text>
</comment>
<sequence length="332" mass="37307">MNLILHIGMGKTGSSAIQAALAASAERLAAQGAEYLGMWFDMLDPRFRGVLNQDQFFSLPAEEMTRFADVLIDVLQVRLAGGIQSFIISNEALSGKAWQLKPMIDRLRERGISVRAIGYARDPAAWLPSAYVQWGVRDKVEPGPVQPYAVKARKLVHWYSGLLHWHRQLGDILEVRSYDAAADIVSDFSEAIGFEIDVPDKRVLERGEDAEIVLRALFNNRFAQHVLPAAFNQAVLPSLATVPKLEDVMKASFDYSETDLIVREQAALFDQFAATFGYDLRTFTNTPPTIPEISVLRNRLLDALLEVTLDQAQRIRRLERRINHLEAEKTST</sequence>
<protein>
    <submittedName>
        <fullName evidence="1">Uncharacterized protein</fullName>
    </submittedName>
</protein>
<dbReference type="Gene3D" id="3.40.50.300">
    <property type="entry name" value="P-loop containing nucleotide triphosphate hydrolases"/>
    <property type="match status" value="1"/>
</dbReference>
<keyword evidence="2" id="KW-1185">Reference proteome</keyword>
<dbReference type="RefSeq" id="WP_147307355.1">
    <property type="nucleotide sequence ID" value="NZ_CP035285.1"/>
</dbReference>
<accession>A0AAQ0HBL2</accession>
<evidence type="ECO:0000313" key="2">
    <source>
        <dbReference type="Proteomes" id="UP000256794"/>
    </source>
</evidence>
<dbReference type="AlphaFoldDB" id="A0AAQ0HBL2"/>